<evidence type="ECO:0000256" key="6">
    <source>
        <dbReference type="ARBA" id="ARBA00022840"/>
    </source>
</evidence>
<dbReference type="CDD" id="cd14012">
    <property type="entry name" value="PK_eIF2AK_GCN2_rpt1"/>
    <property type="match status" value="1"/>
</dbReference>
<feature type="domain" description="Protein kinase" evidence="15">
    <location>
        <begin position="571"/>
        <end position="962"/>
    </location>
</feature>
<dbReference type="InterPro" id="IPR008271">
    <property type="entry name" value="Ser/Thr_kinase_AS"/>
</dbReference>
<comment type="catalytic activity">
    <reaction evidence="9">
        <text>L-seryl-[protein] + ATP = O-phospho-L-seryl-[protein] + ADP + H(+)</text>
        <dbReference type="Rhea" id="RHEA:17989"/>
        <dbReference type="Rhea" id="RHEA-COMP:9863"/>
        <dbReference type="Rhea" id="RHEA-COMP:11604"/>
        <dbReference type="ChEBI" id="CHEBI:15378"/>
        <dbReference type="ChEBI" id="CHEBI:29999"/>
        <dbReference type="ChEBI" id="CHEBI:30616"/>
        <dbReference type="ChEBI" id="CHEBI:83421"/>
        <dbReference type="ChEBI" id="CHEBI:456216"/>
        <dbReference type="EC" id="2.7.11.1"/>
    </reaction>
</comment>
<dbReference type="SUPFAM" id="SSF56112">
    <property type="entry name" value="Protein kinase-like (PK-like)"/>
    <property type="match status" value="2"/>
</dbReference>
<keyword evidence="2" id="KW-0723">Serine/threonine-protein kinase</keyword>
<dbReference type="InterPro" id="IPR006575">
    <property type="entry name" value="RWD_dom"/>
</dbReference>
<dbReference type="InterPro" id="IPR016135">
    <property type="entry name" value="UBQ-conjugating_enzyme/RWD"/>
</dbReference>
<comment type="catalytic activity">
    <reaction evidence="8">
        <text>L-threonyl-[protein] + ATP = O-phospho-L-threonyl-[protein] + ADP + H(+)</text>
        <dbReference type="Rhea" id="RHEA:46608"/>
        <dbReference type="Rhea" id="RHEA-COMP:11060"/>
        <dbReference type="Rhea" id="RHEA-COMP:11605"/>
        <dbReference type="ChEBI" id="CHEBI:15378"/>
        <dbReference type="ChEBI" id="CHEBI:30013"/>
        <dbReference type="ChEBI" id="CHEBI:30616"/>
        <dbReference type="ChEBI" id="CHEBI:61977"/>
        <dbReference type="ChEBI" id="CHEBI:456216"/>
        <dbReference type="EC" id="2.7.11.1"/>
    </reaction>
</comment>
<evidence type="ECO:0000259" key="15">
    <source>
        <dbReference type="PROSITE" id="PS50011"/>
    </source>
</evidence>
<feature type="region of interest" description="Disordered" evidence="14">
    <location>
        <begin position="1"/>
        <end position="23"/>
    </location>
</feature>
<feature type="region of interest" description="Disordered" evidence="14">
    <location>
        <begin position="691"/>
        <end position="741"/>
    </location>
</feature>
<evidence type="ECO:0000313" key="18">
    <source>
        <dbReference type="Proteomes" id="UP000433883"/>
    </source>
</evidence>
<feature type="compositionally biased region" description="Acidic residues" evidence="14">
    <location>
        <begin position="694"/>
        <end position="711"/>
    </location>
</feature>
<dbReference type="InterPro" id="IPR000719">
    <property type="entry name" value="Prot_kinase_dom"/>
</dbReference>
<dbReference type="PANTHER" id="PTHR11042:SF136">
    <property type="entry name" value="EIF-2-ALPHA KINASE GCN2"/>
    <property type="match status" value="1"/>
</dbReference>
<evidence type="ECO:0000256" key="10">
    <source>
        <dbReference type="PIRSR" id="PIRSR000660-1"/>
    </source>
</evidence>
<dbReference type="FunFam" id="1.10.510.10:FF:000821">
    <property type="entry name" value="Serine/threonine-protein kinase gcn2"/>
    <property type="match status" value="1"/>
</dbReference>
<evidence type="ECO:0000256" key="5">
    <source>
        <dbReference type="ARBA" id="ARBA00022777"/>
    </source>
</evidence>
<feature type="domain" description="RWD" evidence="16">
    <location>
        <begin position="41"/>
        <end position="151"/>
    </location>
</feature>
<dbReference type="InterPro" id="IPR036621">
    <property type="entry name" value="Anticodon-bd_dom_sf"/>
</dbReference>
<dbReference type="PIRSF" id="PIRSF000660">
    <property type="entry name" value="Ser/Thr_PK_GCN2"/>
    <property type="match status" value="1"/>
</dbReference>
<dbReference type="SUPFAM" id="SSF54495">
    <property type="entry name" value="UBC-like"/>
    <property type="match status" value="1"/>
</dbReference>
<comment type="caution">
    <text evidence="17">The sequence shown here is derived from an EMBL/GenBank/DDBJ whole genome shotgun (WGS) entry which is preliminary data.</text>
</comment>
<evidence type="ECO:0000256" key="14">
    <source>
        <dbReference type="SAM" id="MobiDB-lite"/>
    </source>
</evidence>
<dbReference type="FunFam" id="3.30.930.10:FF:000074">
    <property type="entry name" value="Serine/threonine-protein kinase gcn2"/>
    <property type="match status" value="1"/>
</dbReference>
<evidence type="ECO:0000256" key="4">
    <source>
        <dbReference type="ARBA" id="ARBA00022741"/>
    </source>
</evidence>
<keyword evidence="4 11" id="KW-0547">Nucleotide-binding</keyword>
<feature type="active site" description="Proton acceptor" evidence="10">
    <location>
        <position position="808"/>
    </location>
</feature>
<feature type="coiled-coil region" evidence="13">
    <location>
        <begin position="171"/>
        <end position="208"/>
    </location>
</feature>
<evidence type="ECO:0000256" key="1">
    <source>
        <dbReference type="ARBA" id="ARBA00012513"/>
    </source>
</evidence>
<evidence type="ECO:0000256" key="12">
    <source>
        <dbReference type="PROSITE-ProRule" id="PRU10141"/>
    </source>
</evidence>
<dbReference type="SMART" id="SM00591">
    <property type="entry name" value="RWD"/>
    <property type="match status" value="1"/>
</dbReference>
<feature type="region of interest" description="Disordered" evidence="14">
    <location>
        <begin position="528"/>
        <end position="549"/>
    </location>
</feature>
<dbReference type="Gene3D" id="3.10.110.10">
    <property type="entry name" value="Ubiquitin Conjugating Enzyme"/>
    <property type="match status" value="1"/>
</dbReference>
<evidence type="ECO:0000256" key="8">
    <source>
        <dbReference type="ARBA" id="ARBA00047899"/>
    </source>
</evidence>
<dbReference type="Gene3D" id="3.30.930.10">
    <property type="entry name" value="Bira Bifunctional Protein, Domain 2"/>
    <property type="match status" value="1"/>
</dbReference>
<dbReference type="InterPro" id="IPR011009">
    <property type="entry name" value="Kinase-like_dom_sf"/>
</dbReference>
<dbReference type="PROSITE" id="PS50011">
    <property type="entry name" value="PROTEIN_KINASE_DOM"/>
    <property type="match status" value="2"/>
</dbReference>
<keyword evidence="6 11" id="KW-0067">ATP-binding</keyword>
<name>A0A8H3UZV3_VENIN</name>
<dbReference type="SUPFAM" id="SSF55681">
    <property type="entry name" value="Class II aaRS and biotin synthetases"/>
    <property type="match status" value="1"/>
</dbReference>
<evidence type="ECO:0000256" key="7">
    <source>
        <dbReference type="ARBA" id="ARBA00037982"/>
    </source>
</evidence>
<dbReference type="FunFam" id="3.10.110.10:FF:000050">
    <property type="entry name" value="eIF-2-alpha kinase GCN2"/>
    <property type="match status" value="1"/>
</dbReference>
<comment type="similarity">
    <text evidence="7">Belongs to the protein kinase superfamily. Ser/Thr protein kinase family. GCN2 subfamily.</text>
</comment>
<dbReference type="InterPro" id="IPR017441">
    <property type="entry name" value="Protein_kinase_ATP_BS"/>
</dbReference>
<feature type="compositionally biased region" description="Acidic residues" evidence="14">
    <location>
        <begin position="639"/>
        <end position="651"/>
    </location>
</feature>
<evidence type="ECO:0000313" key="17">
    <source>
        <dbReference type="EMBL" id="KAE9979784.1"/>
    </source>
</evidence>
<dbReference type="CDD" id="cd23823">
    <property type="entry name" value="RWD_GCN2"/>
    <property type="match status" value="1"/>
</dbReference>
<feature type="domain" description="Protein kinase" evidence="15">
    <location>
        <begin position="254"/>
        <end position="518"/>
    </location>
</feature>
<dbReference type="GO" id="GO:0000077">
    <property type="term" value="P:DNA damage checkpoint signaling"/>
    <property type="evidence" value="ECO:0007669"/>
    <property type="project" value="InterPro"/>
</dbReference>
<dbReference type="GO" id="GO:0005737">
    <property type="term" value="C:cytoplasm"/>
    <property type="evidence" value="ECO:0007669"/>
    <property type="project" value="TreeGrafter"/>
</dbReference>
<dbReference type="PANTHER" id="PTHR11042">
    <property type="entry name" value="EUKARYOTIC TRANSLATION INITIATION FACTOR 2-ALPHA KINASE EIF2-ALPHA KINASE -RELATED"/>
    <property type="match status" value="1"/>
</dbReference>
<protein>
    <recommendedName>
        <fullName evidence="1">non-specific serine/threonine protein kinase</fullName>
        <ecNumber evidence="1">2.7.11.1</ecNumber>
    </recommendedName>
</protein>
<dbReference type="Gene3D" id="3.30.200.20">
    <property type="entry name" value="Phosphorylase Kinase, domain 1"/>
    <property type="match status" value="1"/>
</dbReference>
<dbReference type="InterPro" id="IPR041715">
    <property type="entry name" value="HisRS-like_core"/>
</dbReference>
<dbReference type="InterPro" id="IPR024435">
    <property type="entry name" value="HisRS-related_dom"/>
</dbReference>
<dbReference type="EMBL" id="WNWQ01000087">
    <property type="protein sequence ID" value="KAE9979784.1"/>
    <property type="molecule type" value="Genomic_DNA"/>
</dbReference>
<dbReference type="InterPro" id="IPR045864">
    <property type="entry name" value="aa-tRNA-synth_II/BPL/LPL"/>
</dbReference>
<keyword evidence="3" id="KW-0808">Transferase</keyword>
<dbReference type="GO" id="GO:0110031">
    <property type="term" value="P:negative regulation of G2/MI transition of meiotic cell cycle"/>
    <property type="evidence" value="ECO:0007669"/>
    <property type="project" value="TreeGrafter"/>
</dbReference>
<evidence type="ECO:0000256" key="2">
    <source>
        <dbReference type="ARBA" id="ARBA00022527"/>
    </source>
</evidence>
<accession>A0A8H3UZV3</accession>
<dbReference type="GO" id="GO:0004713">
    <property type="term" value="F:protein tyrosine kinase activity"/>
    <property type="evidence" value="ECO:0007669"/>
    <property type="project" value="TreeGrafter"/>
</dbReference>
<dbReference type="Gene3D" id="1.10.510.10">
    <property type="entry name" value="Transferase(Phosphotransferase) domain 1"/>
    <property type="match status" value="2"/>
</dbReference>
<organism evidence="17 18">
    <name type="scientific">Venturia inaequalis</name>
    <name type="common">Apple scab fungus</name>
    <dbReference type="NCBI Taxonomy" id="5025"/>
    <lineage>
        <taxon>Eukaryota</taxon>
        <taxon>Fungi</taxon>
        <taxon>Dikarya</taxon>
        <taxon>Ascomycota</taxon>
        <taxon>Pezizomycotina</taxon>
        <taxon>Dothideomycetes</taxon>
        <taxon>Pleosporomycetidae</taxon>
        <taxon>Venturiales</taxon>
        <taxon>Venturiaceae</taxon>
        <taxon>Venturia</taxon>
    </lineage>
</organism>
<dbReference type="Pfam" id="PF05773">
    <property type="entry name" value="RWD"/>
    <property type="match status" value="1"/>
</dbReference>
<evidence type="ECO:0000259" key="16">
    <source>
        <dbReference type="PROSITE" id="PS50908"/>
    </source>
</evidence>
<evidence type="ECO:0000256" key="11">
    <source>
        <dbReference type="PIRSR" id="PIRSR000660-2"/>
    </source>
</evidence>
<dbReference type="Pfam" id="PF12745">
    <property type="entry name" value="HGTP_anticodon2"/>
    <property type="match status" value="1"/>
</dbReference>
<dbReference type="InterPro" id="IPR050339">
    <property type="entry name" value="CC_SR_Kinase"/>
</dbReference>
<dbReference type="GO" id="GO:0009893">
    <property type="term" value="P:positive regulation of metabolic process"/>
    <property type="evidence" value="ECO:0007669"/>
    <property type="project" value="UniProtKB-ARBA"/>
</dbReference>
<dbReference type="InterPro" id="IPR016255">
    <property type="entry name" value="Gcn2"/>
</dbReference>
<keyword evidence="5" id="KW-0418">Kinase</keyword>
<dbReference type="CDD" id="cd14046">
    <property type="entry name" value="STKc_EIF2AK4_GCN2_rpt2"/>
    <property type="match status" value="1"/>
</dbReference>
<dbReference type="EC" id="2.7.11.1" evidence="1"/>
<sequence>MRCNMAPKSPWKTKNGNINTPERDVKPKATTITNYEQTQNDELEVLQAIYMEDFEEIETKKNAWSKQSDKAFRLRLKAMSDDGVYIVLLIKFTTTYPKTLPSIIVEEASDGIRPKTRKTLEHVVKTRPKELLGEVMVHEISGTIGEILEDEAQFKANGQLLPSLGEERVVHEAALSKLAQQQEEEEAKRREEEKAEEDRVLQQMLEEEINKRRDLKRKSRIIATELPNDHMVTNQVFVSFDRPISYQSEEFSAVKAPSRLAQGPVTSNYTVQPATSVSSSTSCPFVLKQVQIRPSKHQMLVKKKVLALEDELEALRNLGVHPNIAKIIDFRIDPLDETWQVSVLMDYARKGSLIDILSTFDTLPVARVRAWTVELLEALDFYHRQGIIHRRIHTGNVLLCQSNPGSPMHTVLADASFQDSLHDLQDRKSTSTFSARSSYWSPPEGNELKSRKTDVWDLGVVFLEMLFGPQISQKHSGPTSLIDRMQLTAPLEDIMRKFFKPDPKKRSSAFDLIPSEFLRSSDADIFSRTESPTHSRLPSSISMPRPDRRSLRRGSSAFVVPGVFSRFASEWVEVGRLGKGGYGEVVKARNKLDGQVYAIKRIKQNSSPALDEILSEVMLLSRLNHPYVVRYYTAWPEDDLSEDQSSTDEGTETGIETESGTEEAISFSVGGIGQSTTGGLDHISFSGLGADIQFGDDSEEDTDEASSESESESNSGSNTPSISGRGFFSPPSASKSNDHSALALRRTSSSYAVRPVKSILYIQMEYCERHTLRDLIRKEMDVEQSWRMLRQILEALVHIHSLGIIHRDLKPDNIFIDVANNPRIGDFGLATSGQTHLADKAASLRISMDGDMTRSVGTTFYVAPELRSNVSGSYNDKVDMYSLGIIFFEMCFSLQTAMERDKAIRVIREKQHTLPPVFDTPEKALQGTIIDSLISHRPSERPSSSELLQSGKIPVKIEDETIRRALDGLSDPDSPYYHQMMSALFSQTPSKQIKDYTWDLGNSTGAHDADSNTLLLQTLVKDRLSMIFRRHGAIETHRAHLLPRSTHYPNNEVVQLLDSSGALVQLPYDLILPNARAIARKYPAANKIFAFGNVFRNTITGGAPRSTGEVDFDIVSHDTLDLALKEAEVIKVLDEVIDEFPAFSSTQMCFHLNHADLLDLIMAYCRISIPQRPAVKEWLSRLNLRDFTFAKLRNELRSPTYAVSSTSLDDLARFDFRDSPDKAFARIAEILEGSDCLDRTRATFKHLQGIIKYLKLLGVRRKVFVCPLSSINEKFYTGGVLFQCLFDKKKRDVLAAGGRYDRLIEEHKPKVHGQFTGCHAVGFNLAWDRLVTLMARFHQNFGKSNAFLKRPTNEDEEEMAGAWKVRRCDVLIVSIDASIMRSTGLKVMAELWANDISTELAVDGNTTDEVLNHYRDDQHGWAVILKHDPIAGGRADLKIKNLTSRQDSDVKYENLVPHMRSELREREHREGASASKNKLQSRHQIVQVLMAQHRSKKSNKWNIVEAAQLRAQSILADYTSGPIAAVETKDEILDAIRGTRLSDPDSWRKVVQVQNPGERDYVGQIQNLLESYRANWLEDSEGKCRSQFGYQKTGPQYLSQPETVKHKNLAIPIPGS</sequence>
<keyword evidence="13" id="KW-0175">Coiled coil</keyword>
<evidence type="ECO:0000256" key="3">
    <source>
        <dbReference type="ARBA" id="ARBA00022679"/>
    </source>
</evidence>
<feature type="region of interest" description="Disordered" evidence="14">
    <location>
        <begin position="639"/>
        <end position="663"/>
    </location>
</feature>
<dbReference type="PROSITE" id="PS00107">
    <property type="entry name" value="PROTEIN_KINASE_ATP"/>
    <property type="match status" value="1"/>
</dbReference>
<feature type="binding site" evidence="11">
    <location>
        <begin position="577"/>
        <end position="585"/>
    </location>
    <ligand>
        <name>ATP</name>
        <dbReference type="ChEBI" id="CHEBI:30616"/>
    </ligand>
</feature>
<dbReference type="PROSITE" id="PS00108">
    <property type="entry name" value="PROTEIN_KINASE_ST"/>
    <property type="match status" value="1"/>
</dbReference>
<dbReference type="PROSITE" id="PS50908">
    <property type="entry name" value="RWD"/>
    <property type="match status" value="1"/>
</dbReference>
<evidence type="ECO:0000256" key="13">
    <source>
        <dbReference type="SAM" id="Coils"/>
    </source>
</evidence>
<dbReference type="GO" id="GO:0005634">
    <property type="term" value="C:nucleus"/>
    <property type="evidence" value="ECO:0007669"/>
    <property type="project" value="TreeGrafter"/>
</dbReference>
<dbReference type="Gene3D" id="3.40.50.800">
    <property type="entry name" value="Anticodon-binding domain"/>
    <property type="match status" value="1"/>
</dbReference>
<dbReference type="GO" id="GO:0004694">
    <property type="term" value="F:eukaryotic translation initiation factor 2alpha kinase activity"/>
    <property type="evidence" value="ECO:0007669"/>
    <property type="project" value="InterPro"/>
</dbReference>
<gene>
    <name evidence="17" type="ORF">BLS_009465</name>
</gene>
<proteinExistence type="inferred from homology"/>
<dbReference type="Pfam" id="PF00069">
    <property type="entry name" value="Pkinase"/>
    <property type="match status" value="3"/>
</dbReference>
<feature type="binding site" evidence="11 12">
    <location>
        <position position="600"/>
    </location>
    <ligand>
        <name>ATP</name>
        <dbReference type="ChEBI" id="CHEBI:30616"/>
    </ligand>
</feature>
<dbReference type="Proteomes" id="UP000433883">
    <property type="component" value="Unassembled WGS sequence"/>
</dbReference>
<reference evidence="17 18" key="1">
    <citation type="submission" date="2019-11" db="EMBL/GenBank/DDBJ databases">
        <title>Venturia inaequalis Genome Resource.</title>
        <authorList>
            <person name="Lichtner F.J."/>
        </authorList>
    </citation>
    <scope>NUCLEOTIDE SEQUENCE [LARGE SCALE GENOMIC DNA]</scope>
    <source>
        <strain evidence="17">Bline_iso_100314</strain>
    </source>
</reference>
<dbReference type="Pfam" id="PF13393">
    <property type="entry name" value="tRNA-synt_His"/>
    <property type="match status" value="1"/>
</dbReference>
<dbReference type="GO" id="GO:0005524">
    <property type="term" value="F:ATP binding"/>
    <property type="evidence" value="ECO:0007669"/>
    <property type="project" value="UniProtKB-UniRule"/>
</dbReference>
<dbReference type="SMART" id="SM00220">
    <property type="entry name" value="S_TKc"/>
    <property type="match status" value="2"/>
</dbReference>
<evidence type="ECO:0000256" key="9">
    <source>
        <dbReference type="ARBA" id="ARBA00048679"/>
    </source>
</evidence>